<evidence type="ECO:0000256" key="5">
    <source>
        <dbReference type="SAM" id="SignalP"/>
    </source>
</evidence>
<evidence type="ECO:0000313" key="7">
    <source>
        <dbReference type="EMBL" id="OCT77824.1"/>
    </source>
</evidence>
<dbReference type="AlphaFoldDB" id="A0A974HH58"/>
<dbReference type="Proteomes" id="UP000694892">
    <property type="component" value="Chromosome 5S"/>
</dbReference>
<feature type="chain" id="PRO_5037884743" description="ZP domain-containing protein" evidence="5">
    <location>
        <begin position="27"/>
        <end position="417"/>
    </location>
</feature>
<dbReference type="InterPro" id="IPR042235">
    <property type="entry name" value="ZP-C_dom"/>
</dbReference>
<evidence type="ECO:0000256" key="3">
    <source>
        <dbReference type="ARBA" id="ARBA00023180"/>
    </source>
</evidence>
<dbReference type="Pfam" id="PF00100">
    <property type="entry name" value="Zona_pellucida"/>
    <property type="match status" value="1"/>
</dbReference>
<evidence type="ECO:0000256" key="4">
    <source>
        <dbReference type="SAM" id="Phobius"/>
    </source>
</evidence>
<dbReference type="InterPro" id="IPR055355">
    <property type="entry name" value="ZP-C"/>
</dbReference>
<dbReference type="Gene3D" id="2.60.40.4100">
    <property type="entry name" value="Zona pellucida, ZP-C domain"/>
    <property type="match status" value="1"/>
</dbReference>
<keyword evidence="1 5" id="KW-0732">Signal</keyword>
<keyword evidence="4" id="KW-0812">Transmembrane</keyword>
<dbReference type="InterPro" id="IPR001507">
    <property type="entry name" value="ZP_dom"/>
</dbReference>
<organism evidence="7 8">
    <name type="scientific">Xenopus laevis</name>
    <name type="common">African clawed frog</name>
    <dbReference type="NCBI Taxonomy" id="8355"/>
    <lineage>
        <taxon>Eukaryota</taxon>
        <taxon>Metazoa</taxon>
        <taxon>Chordata</taxon>
        <taxon>Craniata</taxon>
        <taxon>Vertebrata</taxon>
        <taxon>Euteleostomi</taxon>
        <taxon>Amphibia</taxon>
        <taxon>Batrachia</taxon>
        <taxon>Anura</taxon>
        <taxon>Pipoidea</taxon>
        <taxon>Pipidae</taxon>
        <taxon>Xenopodinae</taxon>
        <taxon>Xenopus</taxon>
        <taxon>Xenopus</taxon>
    </lineage>
</organism>
<sequence length="417" mass="46638">MLLSIKMLNPFIQTALFLLCLTAADTDTGEGPGLCGLAANPGLPSETLFLRMAAPEQTAMLLHNSDPSLQKLNETVICTKDLIEVEIPSGFFLSKNPPIFISDLHLNDPECRGIEKDDFYVFSIQINFTDCGTIMASDDSHIVFINTIHSNSSDIVTRSYINITFACRYPINYMVQQPNGESRVSVDIRTITLDTEDGNFSVSMMLFKDNGFEDLWTTVPSLKLEDNIFVRVHMIPGHLIIRLEKCWATPTNDPSHTIQYTFIQDSCPHVFLDETMAIIMNGVGAEARFRIQMFKFVGLAYNDVFLHCTVQICHNTETICKPNCTNHRRIARNRRELQAAHTVTYGPIKLKVSEDGIAATNKGIFFPVETIILACVLTVVLVATGIFAKLFFNSRRSYPTMQAQLTLANVHHSEVAS</sequence>
<dbReference type="Gene3D" id="2.60.40.3210">
    <property type="entry name" value="Zona pellucida, ZP-N domain"/>
    <property type="match status" value="1"/>
</dbReference>
<dbReference type="OMA" id="HCEVDIC"/>
<dbReference type="PRINTS" id="PR00023">
    <property type="entry name" value="ZPELLUCIDA"/>
</dbReference>
<reference evidence="8" key="1">
    <citation type="journal article" date="2016" name="Nature">
        <title>Genome evolution in the allotetraploid frog Xenopus laevis.</title>
        <authorList>
            <person name="Session A.M."/>
            <person name="Uno Y."/>
            <person name="Kwon T."/>
            <person name="Chapman J.A."/>
            <person name="Toyoda A."/>
            <person name="Takahashi S."/>
            <person name="Fukui A."/>
            <person name="Hikosaka A."/>
            <person name="Suzuki A."/>
            <person name="Kondo M."/>
            <person name="van Heeringen S.J."/>
            <person name="Quigley I."/>
            <person name="Heinz S."/>
            <person name="Ogino H."/>
            <person name="Ochi H."/>
            <person name="Hellsten U."/>
            <person name="Lyons J.B."/>
            <person name="Simakov O."/>
            <person name="Putnam N."/>
            <person name="Stites J."/>
            <person name="Kuroki Y."/>
            <person name="Tanaka T."/>
            <person name="Michiue T."/>
            <person name="Watanabe M."/>
            <person name="Bogdanovic O."/>
            <person name="Lister R."/>
            <person name="Georgiou G."/>
            <person name="Paranjpe S.S."/>
            <person name="van Kruijsbergen I."/>
            <person name="Shu S."/>
            <person name="Carlson J."/>
            <person name="Kinoshita T."/>
            <person name="Ohta Y."/>
            <person name="Mawaribuchi S."/>
            <person name="Jenkins J."/>
            <person name="Grimwood J."/>
            <person name="Schmutz J."/>
            <person name="Mitros T."/>
            <person name="Mozaffari S.V."/>
            <person name="Suzuki Y."/>
            <person name="Haramoto Y."/>
            <person name="Yamamoto T.S."/>
            <person name="Takagi C."/>
            <person name="Heald R."/>
            <person name="Miller K."/>
            <person name="Haudenschild C."/>
            <person name="Kitzman J."/>
            <person name="Nakayama T."/>
            <person name="Izutsu Y."/>
            <person name="Robert J."/>
            <person name="Fortriede J."/>
            <person name="Burns K."/>
            <person name="Lotay V."/>
            <person name="Karimi K."/>
            <person name="Yasuoka Y."/>
            <person name="Dichmann D.S."/>
            <person name="Flajnik M.F."/>
            <person name="Houston D.W."/>
            <person name="Shendure J."/>
            <person name="DuPasquier L."/>
            <person name="Vize P.D."/>
            <person name="Zorn A.M."/>
            <person name="Ito M."/>
            <person name="Marcotte E.M."/>
            <person name="Wallingford J.B."/>
            <person name="Ito Y."/>
            <person name="Asashima M."/>
            <person name="Ueno N."/>
            <person name="Matsuda Y."/>
            <person name="Veenstra G.J."/>
            <person name="Fujiyama A."/>
            <person name="Harland R.M."/>
            <person name="Taira M."/>
            <person name="Rokhsar D.S."/>
        </authorList>
    </citation>
    <scope>NUCLEOTIDE SEQUENCE [LARGE SCALE GENOMIC DNA]</scope>
    <source>
        <strain evidence="8">J</strain>
    </source>
</reference>
<keyword evidence="4" id="KW-1133">Transmembrane helix</keyword>
<evidence type="ECO:0000259" key="6">
    <source>
        <dbReference type="PROSITE" id="PS51034"/>
    </source>
</evidence>
<keyword evidence="4" id="KW-0472">Membrane</keyword>
<keyword evidence="3" id="KW-0325">Glycoprotein</keyword>
<dbReference type="InterPro" id="IPR048290">
    <property type="entry name" value="ZP_chr"/>
</dbReference>
<evidence type="ECO:0000313" key="8">
    <source>
        <dbReference type="Proteomes" id="UP000694892"/>
    </source>
</evidence>
<keyword evidence="2" id="KW-1015">Disulfide bond</keyword>
<dbReference type="PROSITE" id="PS51034">
    <property type="entry name" value="ZP_2"/>
    <property type="match status" value="1"/>
</dbReference>
<dbReference type="InterPro" id="IPR055356">
    <property type="entry name" value="ZP-N"/>
</dbReference>
<dbReference type="PANTHER" id="PTHR14002">
    <property type="entry name" value="ENDOGLIN/TGF-BETA RECEPTOR TYPE III"/>
    <property type="match status" value="1"/>
</dbReference>
<dbReference type="SMART" id="SM00241">
    <property type="entry name" value="ZP"/>
    <property type="match status" value="1"/>
</dbReference>
<feature type="domain" description="ZP" evidence="6">
    <location>
        <begin position="77"/>
        <end position="331"/>
    </location>
</feature>
<dbReference type="PANTHER" id="PTHR14002:SF50">
    <property type="entry name" value="ALPHA-TECTORIN-LIKE-RELATED"/>
    <property type="match status" value="1"/>
</dbReference>
<evidence type="ECO:0000256" key="1">
    <source>
        <dbReference type="ARBA" id="ARBA00022729"/>
    </source>
</evidence>
<accession>A0A974HH58</accession>
<feature type="transmembrane region" description="Helical" evidence="4">
    <location>
        <begin position="371"/>
        <end position="392"/>
    </location>
</feature>
<gene>
    <name evidence="7" type="ORF">XELAEV_18028921mg</name>
</gene>
<dbReference type="EMBL" id="CM004475">
    <property type="protein sequence ID" value="OCT77824.1"/>
    <property type="molecule type" value="Genomic_DNA"/>
</dbReference>
<evidence type="ECO:0000256" key="2">
    <source>
        <dbReference type="ARBA" id="ARBA00023157"/>
    </source>
</evidence>
<feature type="signal peptide" evidence="5">
    <location>
        <begin position="1"/>
        <end position="26"/>
    </location>
</feature>
<dbReference type="Pfam" id="PF23344">
    <property type="entry name" value="ZP-N"/>
    <property type="match status" value="1"/>
</dbReference>
<protein>
    <recommendedName>
        <fullName evidence="6">ZP domain-containing protein</fullName>
    </recommendedName>
</protein>
<proteinExistence type="predicted"/>
<name>A0A974HH58_XENLA</name>